<evidence type="ECO:0000313" key="3">
    <source>
        <dbReference type="Proteomes" id="UP001590951"/>
    </source>
</evidence>
<evidence type="ECO:0000313" key="2">
    <source>
        <dbReference type="EMBL" id="KAL2053456.1"/>
    </source>
</evidence>
<accession>A0ABR4B6G7</accession>
<dbReference type="EMBL" id="JBHFEH010000020">
    <property type="protein sequence ID" value="KAL2053456.1"/>
    <property type="molecule type" value="Genomic_DNA"/>
</dbReference>
<feature type="region of interest" description="Disordered" evidence="1">
    <location>
        <begin position="52"/>
        <end position="150"/>
    </location>
</feature>
<comment type="caution">
    <text evidence="2">The sequence shown here is derived from an EMBL/GenBank/DDBJ whole genome shotgun (WGS) entry which is preliminary data.</text>
</comment>
<gene>
    <name evidence="2" type="ORF">ABVK25_006107</name>
</gene>
<reference evidence="2 3" key="1">
    <citation type="submission" date="2024-09" db="EMBL/GenBank/DDBJ databases">
        <title>Rethinking Asexuality: The Enigmatic Case of Functional Sexual Genes in Lepraria (Stereocaulaceae).</title>
        <authorList>
            <person name="Doellman M."/>
            <person name="Sun Y."/>
            <person name="Barcenas-Pena A."/>
            <person name="Lumbsch H.T."/>
            <person name="Grewe F."/>
        </authorList>
    </citation>
    <scope>NUCLEOTIDE SEQUENCE [LARGE SCALE GENOMIC DNA]</scope>
    <source>
        <strain evidence="2 3">Grewe 0041</strain>
    </source>
</reference>
<name>A0ABR4B6G7_9LECA</name>
<dbReference type="Proteomes" id="UP001590951">
    <property type="component" value="Unassembled WGS sequence"/>
</dbReference>
<organism evidence="2 3">
    <name type="scientific">Lepraria finkii</name>
    <dbReference type="NCBI Taxonomy" id="1340010"/>
    <lineage>
        <taxon>Eukaryota</taxon>
        <taxon>Fungi</taxon>
        <taxon>Dikarya</taxon>
        <taxon>Ascomycota</taxon>
        <taxon>Pezizomycotina</taxon>
        <taxon>Lecanoromycetes</taxon>
        <taxon>OSLEUM clade</taxon>
        <taxon>Lecanoromycetidae</taxon>
        <taxon>Lecanorales</taxon>
        <taxon>Lecanorineae</taxon>
        <taxon>Stereocaulaceae</taxon>
        <taxon>Lepraria</taxon>
    </lineage>
</organism>
<keyword evidence="3" id="KW-1185">Reference proteome</keyword>
<sequence length="150" mass="16148">MTTTVPQTRIGEALLSSLPHHRPQDLVLSRLTQLVGALVLILYLLTPLQPEGVGATDDNCNDNTKSLTRRSTTPVSTIASNTASTKRRENDDDNSDSTTSLLGDALLPSPTQPRLRGMEATTTKKMATQAPLGELLLSSQPQRHPQGQVP</sequence>
<evidence type="ECO:0000256" key="1">
    <source>
        <dbReference type="SAM" id="MobiDB-lite"/>
    </source>
</evidence>
<feature type="compositionally biased region" description="Polar residues" evidence="1">
    <location>
        <begin position="61"/>
        <end position="84"/>
    </location>
</feature>
<proteinExistence type="predicted"/>
<protein>
    <submittedName>
        <fullName evidence="2">Uncharacterized protein</fullName>
    </submittedName>
</protein>
<feature type="compositionally biased region" description="Polar residues" evidence="1">
    <location>
        <begin position="137"/>
        <end position="150"/>
    </location>
</feature>